<evidence type="ECO:0000256" key="2">
    <source>
        <dbReference type="SAM" id="Phobius"/>
    </source>
</evidence>
<accession>A0A0F4Z6P1</accession>
<feature type="signal peptide" evidence="3">
    <location>
        <begin position="1"/>
        <end position="16"/>
    </location>
</feature>
<feature type="compositionally biased region" description="Basic and acidic residues" evidence="1">
    <location>
        <begin position="216"/>
        <end position="231"/>
    </location>
</feature>
<name>A0A0F4Z6P1_RASE3</name>
<feature type="compositionally biased region" description="Basic and acidic residues" evidence="1">
    <location>
        <begin position="241"/>
        <end position="251"/>
    </location>
</feature>
<feature type="chain" id="PRO_5002482414" evidence="3">
    <location>
        <begin position="17"/>
        <end position="505"/>
    </location>
</feature>
<gene>
    <name evidence="4" type="ORF">T310_0234</name>
</gene>
<protein>
    <submittedName>
        <fullName evidence="4">Uncharacterized protein</fullName>
    </submittedName>
</protein>
<feature type="compositionally biased region" description="Acidic residues" evidence="1">
    <location>
        <begin position="335"/>
        <end position="348"/>
    </location>
</feature>
<evidence type="ECO:0000313" key="4">
    <source>
        <dbReference type="EMBL" id="KKA25756.1"/>
    </source>
</evidence>
<dbReference type="AlphaFoldDB" id="A0A0F4Z6P1"/>
<organism evidence="4 5">
    <name type="scientific">Rasamsonia emersonii (strain ATCC 16479 / CBS 393.64 / IMI 116815)</name>
    <dbReference type="NCBI Taxonomy" id="1408163"/>
    <lineage>
        <taxon>Eukaryota</taxon>
        <taxon>Fungi</taxon>
        <taxon>Dikarya</taxon>
        <taxon>Ascomycota</taxon>
        <taxon>Pezizomycotina</taxon>
        <taxon>Eurotiomycetes</taxon>
        <taxon>Eurotiomycetidae</taxon>
        <taxon>Eurotiales</taxon>
        <taxon>Trichocomaceae</taxon>
        <taxon>Rasamsonia</taxon>
    </lineage>
</organism>
<evidence type="ECO:0000256" key="3">
    <source>
        <dbReference type="SAM" id="SignalP"/>
    </source>
</evidence>
<dbReference type="Proteomes" id="UP000053958">
    <property type="component" value="Unassembled WGS sequence"/>
</dbReference>
<evidence type="ECO:0000256" key="1">
    <source>
        <dbReference type="SAM" id="MobiDB-lite"/>
    </source>
</evidence>
<feature type="compositionally biased region" description="Basic and acidic residues" evidence="1">
    <location>
        <begin position="95"/>
        <end position="104"/>
    </location>
</feature>
<dbReference type="EMBL" id="LASV01000013">
    <property type="protein sequence ID" value="KKA25756.1"/>
    <property type="molecule type" value="Genomic_DNA"/>
</dbReference>
<keyword evidence="5" id="KW-1185">Reference proteome</keyword>
<feature type="compositionally biased region" description="Basic and acidic residues" evidence="1">
    <location>
        <begin position="129"/>
        <end position="140"/>
    </location>
</feature>
<feature type="region of interest" description="Disordered" evidence="1">
    <location>
        <begin position="95"/>
        <end position="190"/>
    </location>
</feature>
<feature type="compositionally biased region" description="Basic and acidic residues" evidence="1">
    <location>
        <begin position="308"/>
        <end position="322"/>
    </location>
</feature>
<feature type="region of interest" description="Disordered" evidence="1">
    <location>
        <begin position="208"/>
        <end position="254"/>
    </location>
</feature>
<dbReference type="RefSeq" id="XP_013332368.1">
    <property type="nucleotide sequence ID" value="XM_013476914.1"/>
</dbReference>
<reference evidence="4 5" key="1">
    <citation type="submission" date="2015-04" db="EMBL/GenBank/DDBJ databases">
        <authorList>
            <person name="Heijne W.H."/>
            <person name="Fedorova N.D."/>
            <person name="Nierman W.C."/>
            <person name="Vollebregt A.W."/>
            <person name="Zhao Z."/>
            <person name="Wu L."/>
            <person name="Kumar M."/>
            <person name="Stam H."/>
            <person name="van den Berg M.A."/>
            <person name="Pel H.J."/>
        </authorList>
    </citation>
    <scope>NUCLEOTIDE SEQUENCE [LARGE SCALE GENOMIC DNA]</scope>
    <source>
        <strain evidence="4 5">CBS 393.64</strain>
    </source>
</reference>
<feature type="transmembrane region" description="Helical" evidence="2">
    <location>
        <begin position="427"/>
        <end position="448"/>
    </location>
</feature>
<feature type="region of interest" description="Disordered" evidence="1">
    <location>
        <begin position="308"/>
        <end position="357"/>
    </location>
</feature>
<keyword evidence="2" id="KW-1133">Transmembrane helix</keyword>
<feature type="transmembrane region" description="Helical" evidence="2">
    <location>
        <begin position="468"/>
        <end position="491"/>
    </location>
</feature>
<keyword evidence="2" id="KW-0812">Transmembrane</keyword>
<dbReference type="GeneID" id="25312289"/>
<evidence type="ECO:0000313" key="5">
    <source>
        <dbReference type="Proteomes" id="UP000053958"/>
    </source>
</evidence>
<proteinExistence type="predicted"/>
<keyword evidence="2" id="KW-0472">Membrane</keyword>
<sequence length="505" mass="54185">MRIFVILCNIFPLLQSHSHQPHARFGNPRAYQTQGARYHGTAHEHLHVQISAVLDLDQGPCDRVPCQGGDTEDAQHHSHAHAGLFQVCGERAQRAGEESLDSGREGAVYHGEGVQSPDTDDSGPTIGENRTRQAEQDKYIQRTCPPVCDETGDPTTRGANSDGAGEAADVEETDVEAPEDEEHPDGEERIGRFLERCELDKRASLPRWQSLLKKQKTGEQSRQGDETEGPHRPGISYPGQKAHDNGREHHASCCRTGRCQPHGEGASFGEVGWQQRQGGTKHQTASDALDDALCEEELPVLLAEGGHEDAKDLDDGAHRPGELEEASVGGPTGEGADEEQQEDLDATDPGDVGGGMAQSLGVVRLEDAEAVDIAPGVADDQMGQCHLRPSLETAVGGWSGVSSRLSRADKRDGPGQDRVGLAGGGGMSIQGAIATTVVVVAIVVAVAAGSDPRLLILGVERRGIFLPLLDLIFSHAGRTGLFAFVFVFHVWRLKMSNYVCFKPYG</sequence>
<keyword evidence="3" id="KW-0732">Signal</keyword>
<feature type="compositionally biased region" description="Acidic residues" evidence="1">
    <location>
        <begin position="168"/>
        <end position="185"/>
    </location>
</feature>
<comment type="caution">
    <text evidence="4">The sequence shown here is derived from an EMBL/GenBank/DDBJ whole genome shotgun (WGS) entry which is preliminary data.</text>
</comment>